<protein>
    <submittedName>
        <fullName evidence="2">Uncharacterized protein</fullName>
    </submittedName>
</protein>
<proteinExistence type="predicted"/>
<sequence>MIWIFWFFVGFGLTVAGGVSLIIYLNIIPVGLGFIDYLIFIKDKPESYLLLVGILIITFSCFFYPSD</sequence>
<evidence type="ECO:0000256" key="1">
    <source>
        <dbReference type="SAM" id="Phobius"/>
    </source>
</evidence>
<dbReference type="InterPro" id="IPR058887">
    <property type="entry name" value="YuzI-like"/>
</dbReference>
<feature type="transmembrane region" description="Helical" evidence="1">
    <location>
        <begin position="6"/>
        <end position="35"/>
    </location>
</feature>
<evidence type="ECO:0000313" key="2">
    <source>
        <dbReference type="EMBL" id="GAA0491810.1"/>
    </source>
</evidence>
<keyword evidence="1" id="KW-0472">Membrane</keyword>
<dbReference type="Pfam" id="PF26135">
    <property type="entry name" value="YuzI"/>
    <property type="match status" value="1"/>
</dbReference>
<name>A0ABN1B7B5_9BACI</name>
<gene>
    <name evidence="2" type="ORF">GCM10008986_17500</name>
</gene>
<organism evidence="2 3">
    <name type="scientific">Salinibacillus aidingensis</name>
    <dbReference type="NCBI Taxonomy" id="237684"/>
    <lineage>
        <taxon>Bacteria</taxon>
        <taxon>Bacillati</taxon>
        <taxon>Bacillota</taxon>
        <taxon>Bacilli</taxon>
        <taxon>Bacillales</taxon>
        <taxon>Bacillaceae</taxon>
        <taxon>Salinibacillus</taxon>
    </lineage>
</organism>
<dbReference type="RefSeq" id="WP_343839841.1">
    <property type="nucleotide sequence ID" value="NZ_BAAADO010000003.1"/>
</dbReference>
<keyword evidence="3" id="KW-1185">Reference proteome</keyword>
<dbReference type="EMBL" id="BAAADO010000003">
    <property type="protein sequence ID" value="GAA0491810.1"/>
    <property type="molecule type" value="Genomic_DNA"/>
</dbReference>
<accession>A0ABN1B7B5</accession>
<reference evidence="2 3" key="1">
    <citation type="journal article" date="2019" name="Int. J. Syst. Evol. Microbiol.">
        <title>The Global Catalogue of Microorganisms (GCM) 10K type strain sequencing project: providing services to taxonomists for standard genome sequencing and annotation.</title>
        <authorList>
            <consortium name="The Broad Institute Genomics Platform"/>
            <consortium name="The Broad Institute Genome Sequencing Center for Infectious Disease"/>
            <person name="Wu L."/>
            <person name="Ma J."/>
        </authorList>
    </citation>
    <scope>NUCLEOTIDE SEQUENCE [LARGE SCALE GENOMIC DNA]</scope>
    <source>
        <strain evidence="2 3">JCM 12389</strain>
    </source>
</reference>
<evidence type="ECO:0000313" key="3">
    <source>
        <dbReference type="Proteomes" id="UP001500880"/>
    </source>
</evidence>
<comment type="caution">
    <text evidence="2">The sequence shown here is derived from an EMBL/GenBank/DDBJ whole genome shotgun (WGS) entry which is preliminary data.</text>
</comment>
<keyword evidence="1" id="KW-0812">Transmembrane</keyword>
<keyword evidence="1" id="KW-1133">Transmembrane helix</keyword>
<feature type="transmembrane region" description="Helical" evidence="1">
    <location>
        <begin position="47"/>
        <end position="65"/>
    </location>
</feature>
<dbReference type="Proteomes" id="UP001500880">
    <property type="component" value="Unassembled WGS sequence"/>
</dbReference>